<comment type="caution">
    <text evidence="6">The sequence shown here is derived from an EMBL/GenBank/DDBJ whole genome shotgun (WGS) entry which is preliminary data.</text>
</comment>
<dbReference type="InterPro" id="IPR051120">
    <property type="entry name" value="ABC_AA/LPS_Transport"/>
</dbReference>
<name>A0ABT8EMM9_9BURK</name>
<dbReference type="PANTHER" id="PTHR45772:SF7">
    <property type="entry name" value="AMINO ACID ABC TRANSPORTER ATP-BINDING PROTEIN"/>
    <property type="match status" value="1"/>
</dbReference>
<dbReference type="RefSeq" id="WP_266123342.1">
    <property type="nucleotide sequence ID" value="NZ_JAJHNU010000004.1"/>
</dbReference>
<evidence type="ECO:0000259" key="5">
    <source>
        <dbReference type="PROSITE" id="PS50893"/>
    </source>
</evidence>
<dbReference type="Pfam" id="PF00005">
    <property type="entry name" value="ABC_tran"/>
    <property type="match status" value="1"/>
</dbReference>
<dbReference type="InterPro" id="IPR027417">
    <property type="entry name" value="P-loop_NTPase"/>
</dbReference>
<keyword evidence="2" id="KW-0472">Membrane</keyword>
<dbReference type="PROSITE" id="PS50893">
    <property type="entry name" value="ABC_TRANSPORTER_2"/>
    <property type="match status" value="1"/>
</dbReference>
<dbReference type="EMBL" id="JAJHNU010000004">
    <property type="protein sequence ID" value="MDN4122440.1"/>
    <property type="molecule type" value="Genomic_DNA"/>
</dbReference>
<keyword evidence="3" id="KW-0547">Nucleotide-binding</keyword>
<protein>
    <submittedName>
        <fullName evidence="6">ABC transporter ATP-binding protein</fullName>
    </submittedName>
</protein>
<dbReference type="SMART" id="SM00382">
    <property type="entry name" value="AAA"/>
    <property type="match status" value="1"/>
</dbReference>
<evidence type="ECO:0000313" key="6">
    <source>
        <dbReference type="EMBL" id="MDN4122440.1"/>
    </source>
</evidence>
<sequence>MLAIRNLHKSFGGNQAVRNLSFELKAGEMLALIGPNGAGKSTCFNLLNGQLKPDRGTVRLDGALISGLKPQRIAEQGLARTFQIAATFASMTVIQNIQMAMAAHHKRVFSFWRPLPHYYYAEAMALLQQLDLQHLADSASSQLAYGDVKRLELGVALASEPRVLLMDEPTAGMATAERRALMRLVQELVRRRGMSVLFTEHSMDVVFECADRVLVMARGELIAQGAVADIRAHPEVQKAYFGSGSSFSGLLRG</sequence>
<feature type="domain" description="ABC transporter" evidence="5">
    <location>
        <begin position="2"/>
        <end position="243"/>
    </location>
</feature>
<evidence type="ECO:0000256" key="3">
    <source>
        <dbReference type="ARBA" id="ARBA00022741"/>
    </source>
</evidence>
<accession>A0ABT8EMM9</accession>
<dbReference type="Gene3D" id="3.40.50.300">
    <property type="entry name" value="P-loop containing nucleotide triphosphate hydrolases"/>
    <property type="match status" value="1"/>
</dbReference>
<evidence type="ECO:0000313" key="7">
    <source>
        <dbReference type="Proteomes" id="UP001168613"/>
    </source>
</evidence>
<dbReference type="InterPro" id="IPR032823">
    <property type="entry name" value="BCA_ABC_TP_C"/>
</dbReference>
<dbReference type="InterPro" id="IPR003593">
    <property type="entry name" value="AAA+_ATPase"/>
</dbReference>
<evidence type="ECO:0000256" key="2">
    <source>
        <dbReference type="ARBA" id="ARBA00022475"/>
    </source>
</evidence>
<dbReference type="Proteomes" id="UP001168613">
    <property type="component" value="Unassembled WGS sequence"/>
</dbReference>
<proteinExistence type="predicted"/>
<keyword evidence="1" id="KW-0813">Transport</keyword>
<dbReference type="Pfam" id="PF12399">
    <property type="entry name" value="BCA_ABC_TP_C"/>
    <property type="match status" value="1"/>
</dbReference>
<dbReference type="GO" id="GO:0005524">
    <property type="term" value="F:ATP binding"/>
    <property type="evidence" value="ECO:0007669"/>
    <property type="project" value="UniProtKB-KW"/>
</dbReference>
<evidence type="ECO:0000256" key="4">
    <source>
        <dbReference type="ARBA" id="ARBA00022840"/>
    </source>
</evidence>
<gene>
    <name evidence="6" type="ORF">LMS43_14185</name>
</gene>
<dbReference type="SUPFAM" id="SSF52540">
    <property type="entry name" value="P-loop containing nucleoside triphosphate hydrolases"/>
    <property type="match status" value="1"/>
</dbReference>
<organism evidence="6 7">
    <name type="scientific">Alcaligenes endophyticus</name>
    <dbReference type="NCBI Taxonomy" id="1929088"/>
    <lineage>
        <taxon>Bacteria</taxon>
        <taxon>Pseudomonadati</taxon>
        <taxon>Pseudomonadota</taxon>
        <taxon>Betaproteobacteria</taxon>
        <taxon>Burkholderiales</taxon>
        <taxon>Alcaligenaceae</taxon>
        <taxon>Alcaligenes</taxon>
    </lineage>
</organism>
<keyword evidence="4 6" id="KW-0067">ATP-binding</keyword>
<keyword evidence="2" id="KW-1003">Cell membrane</keyword>
<evidence type="ECO:0000256" key="1">
    <source>
        <dbReference type="ARBA" id="ARBA00022448"/>
    </source>
</evidence>
<dbReference type="InterPro" id="IPR003439">
    <property type="entry name" value="ABC_transporter-like_ATP-bd"/>
</dbReference>
<dbReference type="CDD" id="cd03219">
    <property type="entry name" value="ABC_Mj1267_LivG_branched"/>
    <property type="match status" value="1"/>
</dbReference>
<keyword evidence="7" id="KW-1185">Reference proteome</keyword>
<reference evidence="6" key="1">
    <citation type="submission" date="2021-11" db="EMBL/GenBank/DDBJ databases">
        <title>Draft genome sequence of Alcaligenes endophyticus type strain CCUG 75668T.</title>
        <authorList>
            <person name="Salva-Serra F."/>
            <person name="Duran R.E."/>
            <person name="Seeger M."/>
            <person name="Moore E.R.B."/>
            <person name="Jaen-Luchoro D."/>
        </authorList>
    </citation>
    <scope>NUCLEOTIDE SEQUENCE</scope>
    <source>
        <strain evidence="6">CCUG 75668</strain>
    </source>
</reference>
<dbReference type="PANTHER" id="PTHR45772">
    <property type="entry name" value="CONSERVED COMPONENT OF ABC TRANSPORTER FOR NATURAL AMINO ACIDS-RELATED"/>
    <property type="match status" value="1"/>
</dbReference>